<organism evidence="5 6">
    <name type="scientific">Galleria mellonella</name>
    <name type="common">Greater wax moth</name>
    <dbReference type="NCBI Taxonomy" id="7137"/>
    <lineage>
        <taxon>Eukaryota</taxon>
        <taxon>Metazoa</taxon>
        <taxon>Ecdysozoa</taxon>
        <taxon>Arthropoda</taxon>
        <taxon>Hexapoda</taxon>
        <taxon>Insecta</taxon>
        <taxon>Pterygota</taxon>
        <taxon>Neoptera</taxon>
        <taxon>Endopterygota</taxon>
        <taxon>Lepidoptera</taxon>
        <taxon>Glossata</taxon>
        <taxon>Ditrysia</taxon>
        <taxon>Pyraloidea</taxon>
        <taxon>Pyralidae</taxon>
        <taxon>Galleriinae</taxon>
        <taxon>Galleria</taxon>
    </lineage>
</organism>
<feature type="region of interest" description="Disordered" evidence="2">
    <location>
        <begin position="230"/>
        <end position="255"/>
    </location>
</feature>
<keyword evidence="3" id="KW-0732">Signal</keyword>
<feature type="signal peptide" evidence="3">
    <location>
        <begin position="1"/>
        <end position="20"/>
    </location>
</feature>
<dbReference type="RefSeq" id="XP_052748283.1">
    <property type="nucleotide sequence ID" value="XM_052892323.1"/>
</dbReference>
<dbReference type="Pfam" id="PF00089">
    <property type="entry name" value="Trypsin"/>
    <property type="match status" value="1"/>
</dbReference>
<sequence>MAVRTIHILLTFIVTTTVHAQFYDLFAEFRPQYYYQNSRTTINPFQEERTTKRPKPTYNHRNDDSGTNTQEKRRQNAKPSVSTDSEGNSERNRQSAKDKAKRRIITSAPVFNFNFLTTPKPTRRTTKATTRNSHSTNAREGNRNRESGVSNGEGGRRTAWRENDANFVVDDTASPNFGTTKNYYTQNQYTTYNPLYNVPGVRPAVVDSNRPPITNKPATQRPLAVFPRPTDSSVIRFPQGPDTSPPLLTGPDEDSMSSVEKRRYIEISERMCDKYKSRSVTKLQAIPLLPSPDPVQFNVTQCAPPVPLVVGGKVVSIREFPHMALLGWTKLENGGYAWKCGGSLLSDKFVLTAAHCAYQEKDNTVVPGAPRVVQLGSSYLDDTGALVVKVAAVYRHSKYTQTRSYFDTALAKLAKTVTFSEVIQPACLGVPPSVGEHVVATGWGRTEYGGDQSLELRSVSIPVWDMADCRRILGVTRKLPEGPSSDSQVCAGDKNGGKDTCQGDSGGPAQLRDGCVWRVVAVTSVGRSCGAANTPALYAKVDRAFIAAVVFGDQANTHNSDRQNNYDRNQQNNDNTRYNNNNNYDRNNENNNYDRNNQNNNDNKRQNNYDSGQSNYNGHRQQNNYDANNGNDNYGNNNGQSNKRRQDNNYDRNNEYNSNANTNFGNNYNSGGERNQNNNFRVVDFSRPTTKNYRYDNYRNDNSGENSRSSSYRPDYNVNRQKDKYRISGHSPSDEDIIYWPDA</sequence>
<feature type="compositionally biased region" description="Polar residues" evidence="2">
    <location>
        <begin position="611"/>
        <end position="620"/>
    </location>
</feature>
<gene>
    <name evidence="6 7 8 9" type="primary">LOC113522153</name>
</gene>
<feature type="compositionally biased region" description="Low complexity" evidence="2">
    <location>
        <begin position="621"/>
        <end position="641"/>
    </location>
</feature>
<dbReference type="PROSITE" id="PS00134">
    <property type="entry name" value="TRYPSIN_HIS"/>
    <property type="match status" value="1"/>
</dbReference>
<dbReference type="Gene3D" id="2.40.10.10">
    <property type="entry name" value="Trypsin-like serine proteases"/>
    <property type="match status" value="1"/>
</dbReference>
<evidence type="ECO:0000256" key="3">
    <source>
        <dbReference type="SAM" id="SignalP"/>
    </source>
</evidence>
<proteinExistence type="predicted"/>
<dbReference type="InterPro" id="IPR009003">
    <property type="entry name" value="Peptidase_S1_PA"/>
</dbReference>
<feature type="domain" description="Peptidase S1" evidence="4">
    <location>
        <begin position="309"/>
        <end position="560"/>
    </location>
</feature>
<dbReference type="PRINTS" id="PR00722">
    <property type="entry name" value="CHYMOTRYPSIN"/>
</dbReference>
<dbReference type="RefSeq" id="XP_052748282.1">
    <property type="nucleotide sequence ID" value="XM_052892322.1"/>
</dbReference>
<evidence type="ECO:0000259" key="4">
    <source>
        <dbReference type="PROSITE" id="PS50240"/>
    </source>
</evidence>
<name>A0ABM3MA15_GALME</name>
<dbReference type="RefSeq" id="XP_052748285.1">
    <property type="nucleotide sequence ID" value="XM_052892325.1"/>
</dbReference>
<evidence type="ECO:0000313" key="8">
    <source>
        <dbReference type="RefSeq" id="XP_052748284.1"/>
    </source>
</evidence>
<protein>
    <submittedName>
        <fullName evidence="6 7">Uncharacterized protein LOC113522153</fullName>
    </submittedName>
</protein>
<keyword evidence="5" id="KW-1185">Reference proteome</keyword>
<feature type="compositionally biased region" description="Low complexity" evidence="2">
    <location>
        <begin position="566"/>
        <end position="601"/>
    </location>
</feature>
<feature type="region of interest" description="Disordered" evidence="2">
    <location>
        <begin position="480"/>
        <end position="505"/>
    </location>
</feature>
<feature type="compositionally biased region" description="Basic and acidic residues" evidence="2">
    <location>
        <begin position="88"/>
        <end position="98"/>
    </location>
</feature>
<dbReference type="InterPro" id="IPR018114">
    <property type="entry name" value="TRYPSIN_HIS"/>
</dbReference>
<feature type="compositionally biased region" description="Polar residues" evidence="2">
    <location>
        <begin position="77"/>
        <end position="86"/>
    </location>
</feature>
<reference evidence="6 7" key="1">
    <citation type="submission" date="2025-05" db="UniProtKB">
        <authorList>
            <consortium name="RefSeq"/>
        </authorList>
    </citation>
    <scope>IDENTIFICATION</scope>
    <source>
        <tissue evidence="6 7">Whole larvae</tissue>
    </source>
</reference>
<dbReference type="SUPFAM" id="SSF50494">
    <property type="entry name" value="Trypsin-like serine proteases"/>
    <property type="match status" value="1"/>
</dbReference>
<evidence type="ECO:0000313" key="6">
    <source>
        <dbReference type="RefSeq" id="XP_052748282.1"/>
    </source>
</evidence>
<feature type="chain" id="PRO_5045024958" evidence="3">
    <location>
        <begin position="21"/>
        <end position="743"/>
    </location>
</feature>
<dbReference type="Proteomes" id="UP001652740">
    <property type="component" value="Unplaced"/>
</dbReference>
<accession>A0ABM3MA15</accession>
<evidence type="ECO:0000313" key="5">
    <source>
        <dbReference type="Proteomes" id="UP001652740"/>
    </source>
</evidence>
<dbReference type="PANTHER" id="PTHR24252:SF7">
    <property type="entry name" value="HYALIN"/>
    <property type="match status" value="1"/>
</dbReference>
<feature type="region of interest" description="Disordered" evidence="2">
    <location>
        <begin position="40"/>
        <end position="164"/>
    </location>
</feature>
<evidence type="ECO:0000313" key="9">
    <source>
        <dbReference type="RefSeq" id="XP_052748285.1"/>
    </source>
</evidence>
<feature type="compositionally biased region" description="Polar residues" evidence="2">
    <location>
        <begin position="703"/>
        <end position="712"/>
    </location>
</feature>
<feature type="compositionally biased region" description="Basic and acidic residues" evidence="2">
    <location>
        <begin position="60"/>
        <end position="74"/>
    </location>
</feature>
<dbReference type="PANTHER" id="PTHR24252">
    <property type="entry name" value="ACROSIN-RELATED"/>
    <property type="match status" value="1"/>
</dbReference>
<feature type="compositionally biased region" description="Basic and acidic residues" evidence="2">
    <location>
        <begin position="154"/>
        <end position="164"/>
    </location>
</feature>
<evidence type="ECO:0000256" key="1">
    <source>
        <dbReference type="ARBA" id="ARBA00023157"/>
    </source>
</evidence>
<dbReference type="InterPro" id="IPR001314">
    <property type="entry name" value="Peptidase_S1A"/>
</dbReference>
<dbReference type="GeneID" id="113522153"/>
<feature type="region of interest" description="Disordered" evidence="2">
    <location>
        <begin position="556"/>
        <end position="722"/>
    </location>
</feature>
<dbReference type="InterPro" id="IPR043504">
    <property type="entry name" value="Peptidase_S1_PA_chymotrypsin"/>
</dbReference>
<dbReference type="InterPro" id="IPR001254">
    <property type="entry name" value="Trypsin_dom"/>
</dbReference>
<dbReference type="PROSITE" id="PS50240">
    <property type="entry name" value="TRYPSIN_DOM"/>
    <property type="match status" value="1"/>
</dbReference>
<feature type="compositionally biased region" description="Polar residues" evidence="2">
    <location>
        <begin position="662"/>
        <end position="680"/>
    </location>
</feature>
<dbReference type="SMART" id="SM00020">
    <property type="entry name" value="Tryp_SPc"/>
    <property type="match status" value="1"/>
</dbReference>
<dbReference type="CDD" id="cd00190">
    <property type="entry name" value="Tryp_SPc"/>
    <property type="match status" value="1"/>
</dbReference>
<evidence type="ECO:0000313" key="7">
    <source>
        <dbReference type="RefSeq" id="XP_052748283.1"/>
    </source>
</evidence>
<keyword evidence="1" id="KW-1015">Disulfide bond</keyword>
<feature type="compositionally biased region" description="Basic and acidic residues" evidence="2">
    <location>
        <begin position="644"/>
        <end position="654"/>
    </location>
</feature>
<evidence type="ECO:0000256" key="2">
    <source>
        <dbReference type="SAM" id="MobiDB-lite"/>
    </source>
</evidence>
<dbReference type="RefSeq" id="XP_052748284.1">
    <property type="nucleotide sequence ID" value="XM_052892324.1"/>
</dbReference>